<feature type="region of interest" description="Disordered" evidence="1">
    <location>
        <begin position="202"/>
        <end position="243"/>
    </location>
</feature>
<accession>G0V200</accession>
<feature type="region of interest" description="Disordered" evidence="1">
    <location>
        <begin position="120"/>
        <end position="147"/>
    </location>
</feature>
<reference evidence="2" key="1">
    <citation type="journal article" date="2012" name="Proc. Natl. Acad. Sci. U.S.A.">
        <title>Antigenic diversity is generated by distinct evolutionary mechanisms in African trypanosome species.</title>
        <authorList>
            <person name="Jackson A.P."/>
            <person name="Berry A."/>
            <person name="Aslett M."/>
            <person name="Allison H.C."/>
            <person name="Burton P."/>
            <person name="Vavrova-Anderson J."/>
            <person name="Brown R."/>
            <person name="Browne H."/>
            <person name="Corton N."/>
            <person name="Hauser H."/>
            <person name="Gamble J."/>
            <person name="Gilderthorp R."/>
            <person name="Marcello L."/>
            <person name="McQuillan J."/>
            <person name="Otto T.D."/>
            <person name="Quail M.A."/>
            <person name="Sanders M.J."/>
            <person name="van Tonder A."/>
            <person name="Ginger M.L."/>
            <person name="Field M.C."/>
            <person name="Barry J.D."/>
            <person name="Hertz-Fowler C."/>
            <person name="Berriman M."/>
        </authorList>
    </citation>
    <scope>NUCLEOTIDE SEQUENCE</scope>
    <source>
        <strain evidence="2">IL3000</strain>
    </source>
</reference>
<dbReference type="VEuPathDB" id="TriTrypDB:TcIL3000.11.11630"/>
<feature type="compositionally biased region" description="Polar residues" evidence="1">
    <location>
        <begin position="225"/>
        <end position="235"/>
    </location>
</feature>
<dbReference type="EMBL" id="HE575324">
    <property type="protein sequence ID" value="CCC95672.1"/>
    <property type="molecule type" value="Genomic_DNA"/>
</dbReference>
<dbReference type="AlphaFoldDB" id="G0V200"/>
<organism evidence="2">
    <name type="scientific">Trypanosoma congolense (strain IL3000)</name>
    <dbReference type="NCBI Taxonomy" id="1068625"/>
    <lineage>
        <taxon>Eukaryota</taxon>
        <taxon>Discoba</taxon>
        <taxon>Euglenozoa</taxon>
        <taxon>Kinetoplastea</taxon>
        <taxon>Metakinetoplastina</taxon>
        <taxon>Trypanosomatida</taxon>
        <taxon>Trypanosomatidae</taxon>
        <taxon>Trypanosoma</taxon>
        <taxon>Nannomonas</taxon>
    </lineage>
</organism>
<protein>
    <submittedName>
        <fullName evidence="2">Uncharacterized protein TCIL3000_11_11630</fullName>
    </submittedName>
</protein>
<sequence length="243" mass="27957">MGEGSQTKKKMEGRGMEGTVLPRKRHRASNHSFASKGAVFLSLPLQRRERGKAVQPHCMRTKTCDKVIILLLPANALPPPPQPFNYSHFISTDTHTCATVFEWQIRRDQHIFVGTTPSTLPFNQGEKKRKKYTPAPVPASKRTNKPINNKNEHIYKKWKTSAKVRCVLYRQVNIKDKQMNQTAKTNMLTIVNRSLAFSHFTTPINGVNPSKKEKERKKKKIGYTPHQSTEGTKQTYFEWKRTQ</sequence>
<gene>
    <name evidence="2" type="ORF">TCIL3000_11_11630</name>
</gene>
<evidence type="ECO:0000256" key="1">
    <source>
        <dbReference type="SAM" id="MobiDB-lite"/>
    </source>
</evidence>
<evidence type="ECO:0000313" key="2">
    <source>
        <dbReference type="EMBL" id="CCC95672.1"/>
    </source>
</evidence>
<name>G0V200_TRYCI</name>
<proteinExistence type="predicted"/>